<dbReference type="GO" id="GO:0004751">
    <property type="term" value="F:ribose-5-phosphate isomerase activity"/>
    <property type="evidence" value="ECO:0007669"/>
    <property type="project" value="TreeGrafter"/>
</dbReference>
<dbReference type="AlphaFoldDB" id="A0AA35RUX0"/>
<dbReference type="NCBIfam" id="TIGR00689">
    <property type="entry name" value="rpiB_lacA_lacB"/>
    <property type="match status" value="1"/>
</dbReference>
<dbReference type="InterPro" id="IPR036569">
    <property type="entry name" value="RpiB_LacA_LacB_sf"/>
</dbReference>
<gene>
    <name evidence="2" type="ORF">GBAR_LOCUS10994</name>
</gene>
<dbReference type="GO" id="GO:0019316">
    <property type="term" value="P:D-allose catabolic process"/>
    <property type="evidence" value="ECO:0007669"/>
    <property type="project" value="TreeGrafter"/>
</dbReference>
<keyword evidence="3" id="KW-1185">Reference proteome</keyword>
<dbReference type="InterPro" id="IPR003500">
    <property type="entry name" value="RpiB_LacA_LacB"/>
</dbReference>
<accession>A0AA35RUX0</accession>
<evidence type="ECO:0000256" key="1">
    <source>
        <dbReference type="ARBA" id="ARBA00023235"/>
    </source>
</evidence>
<comment type="caution">
    <text evidence="2">The sequence shown here is derived from an EMBL/GenBank/DDBJ whole genome shotgun (WGS) entry which is preliminary data.</text>
</comment>
<dbReference type="NCBIfam" id="TIGR01120">
    <property type="entry name" value="rpiB"/>
    <property type="match status" value="1"/>
</dbReference>
<proteinExistence type="predicted"/>
<dbReference type="Proteomes" id="UP001174909">
    <property type="component" value="Unassembled WGS sequence"/>
</dbReference>
<evidence type="ECO:0000313" key="2">
    <source>
        <dbReference type="EMBL" id="CAI8018178.1"/>
    </source>
</evidence>
<dbReference type="SUPFAM" id="SSF89623">
    <property type="entry name" value="Ribose/Galactose isomerase RpiB/AlsB"/>
    <property type="match status" value="1"/>
</dbReference>
<dbReference type="PIRSF" id="PIRSF005384">
    <property type="entry name" value="RpiB_LacA_B"/>
    <property type="match status" value="1"/>
</dbReference>
<sequence>MKIAIGSDHAGFEYKGKLMSLLAYLGHEALDYGAYSEESTDYPEWIRPVAEAVARGEVDRGIVLGGSGNGEAIVANRVPGVRCTLCWNVDSARYGRQHNDSNVLSMGQRLVTWEEARAIVDAWLTTEFEGGRHLRRINQIDNPDAD</sequence>
<name>A0AA35RUX0_GEOBA</name>
<reference evidence="2" key="1">
    <citation type="submission" date="2023-03" db="EMBL/GenBank/DDBJ databases">
        <authorList>
            <person name="Steffen K."/>
            <person name="Cardenas P."/>
        </authorList>
    </citation>
    <scope>NUCLEOTIDE SEQUENCE</scope>
</reference>
<keyword evidence="1 2" id="KW-0413">Isomerase</keyword>
<dbReference type="PANTHER" id="PTHR30345">
    <property type="entry name" value="RIBOSE-5-PHOSPHATE ISOMERASE B"/>
    <property type="match status" value="1"/>
</dbReference>
<dbReference type="Pfam" id="PF02502">
    <property type="entry name" value="LacAB_rpiB"/>
    <property type="match status" value="1"/>
</dbReference>
<dbReference type="InterPro" id="IPR004785">
    <property type="entry name" value="RpiB"/>
</dbReference>
<dbReference type="GO" id="GO:0009052">
    <property type="term" value="P:pentose-phosphate shunt, non-oxidative branch"/>
    <property type="evidence" value="ECO:0007669"/>
    <property type="project" value="TreeGrafter"/>
</dbReference>
<evidence type="ECO:0000313" key="3">
    <source>
        <dbReference type="Proteomes" id="UP001174909"/>
    </source>
</evidence>
<dbReference type="Gene3D" id="3.40.1400.10">
    <property type="entry name" value="Sugar-phosphate isomerase, RpiB/LacA/LacB"/>
    <property type="match status" value="1"/>
</dbReference>
<dbReference type="PANTHER" id="PTHR30345:SF0">
    <property type="entry name" value="DNA DAMAGE-REPAIR_TOLERATION PROTEIN DRT102"/>
    <property type="match status" value="1"/>
</dbReference>
<protein>
    <submittedName>
        <fullName evidence="2">Ribose-5-phosphate isomerase B</fullName>
    </submittedName>
</protein>
<dbReference type="NCBIfam" id="NF004051">
    <property type="entry name" value="PRK05571.1"/>
    <property type="match status" value="1"/>
</dbReference>
<organism evidence="2 3">
    <name type="scientific">Geodia barretti</name>
    <name type="common">Barrett's horny sponge</name>
    <dbReference type="NCBI Taxonomy" id="519541"/>
    <lineage>
        <taxon>Eukaryota</taxon>
        <taxon>Metazoa</taxon>
        <taxon>Porifera</taxon>
        <taxon>Demospongiae</taxon>
        <taxon>Heteroscleromorpha</taxon>
        <taxon>Tetractinellida</taxon>
        <taxon>Astrophorina</taxon>
        <taxon>Geodiidae</taxon>
        <taxon>Geodia</taxon>
    </lineage>
</organism>
<dbReference type="EMBL" id="CASHTH010001687">
    <property type="protein sequence ID" value="CAI8018178.1"/>
    <property type="molecule type" value="Genomic_DNA"/>
</dbReference>